<feature type="transmembrane region" description="Helical" evidence="1">
    <location>
        <begin position="143"/>
        <end position="164"/>
    </location>
</feature>
<evidence type="ECO:0000256" key="1">
    <source>
        <dbReference type="SAM" id="Phobius"/>
    </source>
</evidence>
<reference evidence="2 3" key="2">
    <citation type="journal article" date="2012" name="Stand. Genomic Sci.">
        <title>Complete genome sequence of the moderately thermophilic mineral-sulfide-oxidizing firmicute Sulfobacillus acidophilus type strain (NAL(T)).</title>
        <authorList>
            <person name="Anderson I."/>
            <person name="Chertkov O."/>
            <person name="Chen A."/>
            <person name="Saunders E."/>
            <person name="Lapidus A."/>
            <person name="Nolan M."/>
            <person name="Lucas S."/>
            <person name="Hammon N."/>
            <person name="Deshpande S."/>
            <person name="Cheng J.F."/>
            <person name="Han C."/>
            <person name="Tapia R."/>
            <person name="Goodwin L.A."/>
            <person name="Pitluck S."/>
            <person name="Liolios K."/>
            <person name="Pagani I."/>
            <person name="Ivanova N."/>
            <person name="Mikhailova N."/>
            <person name="Pati A."/>
            <person name="Palaniappan K."/>
            <person name="Land M."/>
            <person name="Pan C."/>
            <person name="Rohde M."/>
            <person name="Pukall R."/>
            <person name="Goker M."/>
            <person name="Detter J.C."/>
            <person name="Woyke T."/>
            <person name="Bristow J."/>
            <person name="Eisen J.A."/>
            <person name="Markowitz V."/>
            <person name="Hugenholtz P."/>
            <person name="Kyrpides N.C."/>
            <person name="Klenk H.P."/>
            <person name="Mavromatis K."/>
        </authorList>
    </citation>
    <scope>NUCLEOTIDE SEQUENCE [LARGE SCALE GENOMIC DNA]</scope>
    <source>
        <strain evidence="3">ATCC 700253 / DSM 10332 / NAL</strain>
    </source>
</reference>
<dbReference type="STRING" id="679936.Sulac_2652"/>
<feature type="transmembrane region" description="Helical" evidence="1">
    <location>
        <begin position="49"/>
        <end position="71"/>
    </location>
</feature>
<keyword evidence="3" id="KW-1185">Reference proteome</keyword>
<keyword evidence="1" id="KW-0812">Transmembrane</keyword>
<protein>
    <submittedName>
        <fullName evidence="2">Uncharacterized protein</fullName>
    </submittedName>
</protein>
<sequence>MNLTPSLNPVAQGIRIFSGWLWQQLASLSEQLVSHTILAPLAWPRAATAFYYLSLHLCWGVAGLLLILGIMRLMWPQMGWSGLYPMGPWEFVERTVVAAVLGSAGLWTVHQLLGINDGMVLALKPPTVAWPASPITASWMSPLLVLVFSLLIVALVVYLAVFYAIRSIEILLLTALLPWGALLWATGFHPTGIGRLFRELVALIFVQSLHAGVLWIAWGMLGGHALNATGLILEVGLLWYMTKIPTQFRHLIGRGW</sequence>
<dbReference type="EMBL" id="CP003179">
    <property type="protein sequence ID" value="AEW06114.1"/>
    <property type="molecule type" value="Genomic_DNA"/>
</dbReference>
<dbReference type="Proteomes" id="UP000005439">
    <property type="component" value="Chromosome"/>
</dbReference>
<gene>
    <name evidence="2" type="ordered locus">Sulac_2652</name>
</gene>
<dbReference type="KEGG" id="sap:Sulac_2652"/>
<keyword evidence="1" id="KW-0472">Membrane</keyword>
<name>G8TXB2_SULAD</name>
<dbReference type="PATRIC" id="fig|679936.5.peg.2745"/>
<proteinExistence type="predicted"/>
<evidence type="ECO:0000313" key="3">
    <source>
        <dbReference type="Proteomes" id="UP000005439"/>
    </source>
</evidence>
<reference evidence="3" key="1">
    <citation type="submission" date="2011-12" db="EMBL/GenBank/DDBJ databases">
        <title>The complete genome of chromosome of Sulfobacillus acidophilus DSM 10332.</title>
        <authorList>
            <person name="Lucas S."/>
            <person name="Han J."/>
            <person name="Lapidus A."/>
            <person name="Bruce D."/>
            <person name="Goodwin L."/>
            <person name="Pitluck S."/>
            <person name="Peters L."/>
            <person name="Kyrpides N."/>
            <person name="Mavromatis K."/>
            <person name="Ivanova N."/>
            <person name="Mikhailova N."/>
            <person name="Chertkov O."/>
            <person name="Saunders E."/>
            <person name="Detter J.C."/>
            <person name="Tapia R."/>
            <person name="Han C."/>
            <person name="Land M."/>
            <person name="Hauser L."/>
            <person name="Markowitz V."/>
            <person name="Cheng J.-F."/>
            <person name="Hugenholtz P."/>
            <person name="Woyke T."/>
            <person name="Wu D."/>
            <person name="Pukall R."/>
            <person name="Gehrich-Schroeter G."/>
            <person name="Schneider S."/>
            <person name="Klenk H.-P."/>
            <person name="Eisen J.A."/>
        </authorList>
    </citation>
    <scope>NUCLEOTIDE SEQUENCE [LARGE SCALE GENOMIC DNA]</scope>
    <source>
        <strain evidence="3">ATCC 700253 / DSM 10332 / NAL</strain>
    </source>
</reference>
<feature type="transmembrane region" description="Helical" evidence="1">
    <location>
        <begin position="170"/>
        <end position="188"/>
    </location>
</feature>
<dbReference type="AlphaFoldDB" id="G8TXB2"/>
<accession>G8TXB2</accession>
<keyword evidence="1" id="KW-1133">Transmembrane helix</keyword>
<evidence type="ECO:0000313" key="2">
    <source>
        <dbReference type="EMBL" id="AEW06114.1"/>
    </source>
</evidence>
<feature type="transmembrane region" description="Helical" evidence="1">
    <location>
        <begin position="200"/>
        <end position="218"/>
    </location>
</feature>
<organism evidence="2 3">
    <name type="scientific">Sulfobacillus acidophilus (strain ATCC 700253 / DSM 10332 / NAL)</name>
    <dbReference type="NCBI Taxonomy" id="679936"/>
    <lineage>
        <taxon>Bacteria</taxon>
        <taxon>Bacillati</taxon>
        <taxon>Bacillota</taxon>
        <taxon>Clostridia</taxon>
        <taxon>Eubacteriales</taxon>
        <taxon>Clostridiales Family XVII. Incertae Sedis</taxon>
        <taxon>Sulfobacillus</taxon>
    </lineage>
</organism>
<dbReference type="HOGENOM" id="CLU_1085537_0_0_9"/>